<dbReference type="SUPFAM" id="SSF88946">
    <property type="entry name" value="Sigma2 domain of RNA polymerase sigma factors"/>
    <property type="match status" value="1"/>
</dbReference>
<reference evidence="2 3" key="1">
    <citation type="submission" date="2018-03" db="EMBL/GenBank/DDBJ databases">
        <title>The draft genome of Mesorhizobium sp. 6GN-30.</title>
        <authorList>
            <person name="Liu L."/>
            <person name="Li L."/>
            <person name="Wang T."/>
            <person name="Zhang X."/>
            <person name="Liang L."/>
        </authorList>
    </citation>
    <scope>NUCLEOTIDE SEQUENCE [LARGE SCALE GENOMIC DNA]</scope>
    <source>
        <strain evidence="2 3">6GN30</strain>
    </source>
</reference>
<dbReference type="RefSeq" id="WP_106770879.1">
    <property type="nucleotide sequence ID" value="NZ_PXYK01000003.1"/>
</dbReference>
<dbReference type="InterPro" id="IPR007627">
    <property type="entry name" value="RNA_pol_sigma70_r2"/>
</dbReference>
<dbReference type="EMBL" id="PXYK01000003">
    <property type="protein sequence ID" value="PSJ64835.1"/>
    <property type="molecule type" value="Genomic_DNA"/>
</dbReference>
<feature type="domain" description="RNA polymerase sigma-70 region 2" evidence="1">
    <location>
        <begin position="12"/>
        <end position="64"/>
    </location>
</feature>
<dbReference type="AlphaFoldDB" id="A0A2P7SR47"/>
<dbReference type="Pfam" id="PF04542">
    <property type="entry name" value="Sigma70_r2"/>
    <property type="match status" value="1"/>
</dbReference>
<dbReference type="OrthoDB" id="1524900at2"/>
<dbReference type="Gene3D" id="1.10.1740.10">
    <property type="match status" value="1"/>
</dbReference>
<dbReference type="GO" id="GO:0006352">
    <property type="term" value="P:DNA-templated transcription initiation"/>
    <property type="evidence" value="ECO:0007669"/>
    <property type="project" value="InterPro"/>
</dbReference>
<dbReference type="InterPro" id="IPR013325">
    <property type="entry name" value="RNA_pol_sigma_r2"/>
</dbReference>
<evidence type="ECO:0000313" key="3">
    <source>
        <dbReference type="Proteomes" id="UP000241229"/>
    </source>
</evidence>
<dbReference type="GO" id="GO:0003700">
    <property type="term" value="F:DNA-binding transcription factor activity"/>
    <property type="evidence" value="ECO:0007669"/>
    <property type="project" value="InterPro"/>
</dbReference>
<evidence type="ECO:0000313" key="2">
    <source>
        <dbReference type="EMBL" id="PSJ64835.1"/>
    </source>
</evidence>
<evidence type="ECO:0000259" key="1">
    <source>
        <dbReference type="Pfam" id="PF04542"/>
    </source>
</evidence>
<dbReference type="Proteomes" id="UP000241229">
    <property type="component" value="Unassembled WGS sequence"/>
</dbReference>
<proteinExistence type="predicted"/>
<organism evidence="2 3">
    <name type="scientific">Kumtagia ephedrae</name>
    <dbReference type="NCBI Taxonomy" id="2116701"/>
    <lineage>
        <taxon>Bacteria</taxon>
        <taxon>Pseudomonadati</taxon>
        <taxon>Pseudomonadota</taxon>
        <taxon>Alphaproteobacteria</taxon>
        <taxon>Hyphomicrobiales</taxon>
        <taxon>Phyllobacteriaceae</taxon>
        <taxon>Kumtagia</taxon>
    </lineage>
</organism>
<sequence>MAGEMNNRTLIALRRLAARHSQAACEVDDLVQDVLLAAIGSGRRCAGPGFLAWARGAIRNHAKFVARGAARRRFRERLFADVHAAAAMPLPRLPDDAIEVLPPAQRVVARLINAGMNRREIGFLLALSEVALRQRLTGLRRSLRLHGTAPDYERPEPFEGDGPARRALKAAIPVVPPRSFAIRDPDGTPIFFSVRAHILAGGGNSMRQHHGETQ</sequence>
<keyword evidence="3" id="KW-1185">Reference proteome</keyword>
<comment type="caution">
    <text evidence="2">The sequence shown here is derived from an EMBL/GenBank/DDBJ whole genome shotgun (WGS) entry which is preliminary data.</text>
</comment>
<accession>A0A2P7SR47</accession>
<protein>
    <recommendedName>
        <fullName evidence="1">RNA polymerase sigma-70 region 2 domain-containing protein</fullName>
    </recommendedName>
</protein>
<name>A0A2P7SR47_9HYPH</name>
<gene>
    <name evidence="2" type="ORF">C7I84_04130</name>
</gene>